<dbReference type="Pfam" id="PF13589">
    <property type="entry name" value="HATPase_c_3"/>
    <property type="match status" value="1"/>
</dbReference>
<keyword evidence="11" id="KW-1185">Reference proteome</keyword>
<dbReference type="InterPro" id="IPR014790">
    <property type="entry name" value="MutL_C"/>
</dbReference>
<dbReference type="SUPFAM" id="SSF54211">
    <property type="entry name" value="Ribosomal protein S5 domain 2-like"/>
    <property type="match status" value="1"/>
</dbReference>
<dbReference type="GO" id="GO:0005524">
    <property type="term" value="F:ATP binding"/>
    <property type="evidence" value="ECO:0007669"/>
    <property type="project" value="InterPro"/>
</dbReference>
<dbReference type="RefSeq" id="WP_108922643.1">
    <property type="nucleotide sequence ID" value="NZ_CP029206.1"/>
</dbReference>
<dbReference type="SUPFAM" id="SSF118116">
    <property type="entry name" value="DNA mismatch repair protein MutL"/>
    <property type="match status" value="1"/>
</dbReference>
<dbReference type="FunFam" id="3.30.565.10:FF:000003">
    <property type="entry name" value="DNA mismatch repair endonuclease MutL"/>
    <property type="match status" value="1"/>
</dbReference>
<evidence type="ECO:0000256" key="4">
    <source>
        <dbReference type="ARBA" id="ARBA00023204"/>
    </source>
</evidence>
<dbReference type="PANTHER" id="PTHR10073">
    <property type="entry name" value="DNA MISMATCH REPAIR PROTEIN MLH, PMS, MUTL"/>
    <property type="match status" value="1"/>
</dbReference>
<dbReference type="GO" id="GO:0032300">
    <property type="term" value="C:mismatch repair complex"/>
    <property type="evidence" value="ECO:0007669"/>
    <property type="project" value="InterPro"/>
</dbReference>
<dbReference type="InterPro" id="IPR014721">
    <property type="entry name" value="Ribsml_uS5_D2-typ_fold_subgr"/>
</dbReference>
<organism evidence="10 11">
    <name type="scientific">Actinobacillus porcitonsillarum</name>
    <dbReference type="NCBI Taxonomy" id="189834"/>
    <lineage>
        <taxon>Bacteria</taxon>
        <taxon>Pseudomonadati</taxon>
        <taxon>Pseudomonadota</taxon>
        <taxon>Gammaproteobacteria</taxon>
        <taxon>Pasteurellales</taxon>
        <taxon>Pasteurellaceae</taxon>
        <taxon>Actinobacillus</taxon>
    </lineage>
</organism>
<keyword evidence="3 6" id="KW-0227">DNA damage</keyword>
<dbReference type="SMART" id="SM01340">
    <property type="entry name" value="DNA_mis_repair"/>
    <property type="match status" value="1"/>
</dbReference>
<dbReference type="NCBIfam" id="NF000948">
    <property type="entry name" value="PRK00095.1-1"/>
    <property type="match status" value="1"/>
</dbReference>
<dbReference type="Pfam" id="PF08676">
    <property type="entry name" value="MutL_C"/>
    <property type="match status" value="1"/>
</dbReference>
<dbReference type="InterPro" id="IPR002099">
    <property type="entry name" value="MutL/Mlh/PMS"/>
</dbReference>
<dbReference type="CDD" id="cd03482">
    <property type="entry name" value="MutL_Trans_MutL"/>
    <property type="match status" value="1"/>
</dbReference>
<keyword evidence="10" id="KW-0378">Hydrolase</keyword>
<dbReference type="InterPro" id="IPR013507">
    <property type="entry name" value="DNA_mismatch_S5_2-like"/>
</dbReference>
<dbReference type="GO" id="GO:0006298">
    <property type="term" value="P:mismatch repair"/>
    <property type="evidence" value="ECO:0007669"/>
    <property type="project" value="UniProtKB-UniRule"/>
</dbReference>
<evidence type="ECO:0000256" key="2">
    <source>
        <dbReference type="ARBA" id="ARBA00021975"/>
    </source>
</evidence>
<dbReference type="InterPro" id="IPR020568">
    <property type="entry name" value="Ribosomal_Su5_D2-typ_SF"/>
</dbReference>
<dbReference type="InterPro" id="IPR042120">
    <property type="entry name" value="MutL_C_dimsub"/>
</dbReference>
<dbReference type="HAMAP" id="MF_00149">
    <property type="entry name" value="DNA_mis_repair"/>
    <property type="match status" value="1"/>
</dbReference>
<feature type="domain" description="DNA mismatch repair protein S5" evidence="9">
    <location>
        <begin position="217"/>
        <end position="335"/>
    </location>
</feature>
<protein>
    <recommendedName>
        <fullName evidence="2 6">DNA mismatch repair protein MutL</fullName>
    </recommendedName>
</protein>
<keyword evidence="10" id="KW-0540">Nuclease</keyword>
<evidence type="ECO:0000313" key="11">
    <source>
        <dbReference type="Proteomes" id="UP000244920"/>
    </source>
</evidence>
<dbReference type="Gene3D" id="3.30.1370.100">
    <property type="entry name" value="MutL, C-terminal domain, regulatory subdomain"/>
    <property type="match status" value="1"/>
</dbReference>
<evidence type="ECO:0000256" key="1">
    <source>
        <dbReference type="ARBA" id="ARBA00006082"/>
    </source>
</evidence>
<dbReference type="GO" id="GO:0140664">
    <property type="term" value="F:ATP-dependent DNA damage sensor activity"/>
    <property type="evidence" value="ECO:0007669"/>
    <property type="project" value="InterPro"/>
</dbReference>
<keyword evidence="10" id="KW-0255">Endonuclease</keyword>
<sequence length="646" mass="72381">MTKNLIHILPPQLANQIAAGEVVERPASVVKELVENSLDAGANQIHIEIEKGGAQLIKIRDNGCGIAKQDLALALARHATSKIATLEDLECILSLGFRGEALASISSVSRLTLTSRPEGQTEAWQAYAQGREMTVEIQPASHPVGTTVSVANLFFNTPARRKFLRTDKTEFQHIDEVIRRIALAKPHVTFILSHNGKVVRQYRKVLDNSVEQQQKRIAAICGDAFIQQATHIDWQHGDLHLHGWIGMPTLARTQNDLCYSYVNGRMMRDKTINHAIRQAYGDSIAQGDYPAFVIFLDLDPSHVDVNVHPAKHEVRFHQGRLVHDFILQGVHQALQQQAPLALTLENRVDEIHEAVPAYSQDTNRAAAGENIFAGQLTSSTKYHGHSVRNGGRTTFSSHIPTKSSSPSAQRWYNELITTEKREKEDFHQPSAIFYQDTAKQGEPESLSTHVERTLPLNSETISVPHSHATVLAIVQQQAALLKEHESFFLLPLAKLGQWHWLERLKSGESQSLLIPLTLTLEEEQSAVWFQLKEELAKWGFQISEKNWQGKVRLSMSAVPKGLREQNLQQLLLMLLQTCATTHSRQDGKQAVGLADFFAKFYQKPTAWSMADAITLLAELEQHDNKLLQTWKIPVDFGHYLAEADIA</sequence>
<dbReference type="InterPro" id="IPR020667">
    <property type="entry name" value="DNA_mismatch_repair_MutL"/>
</dbReference>
<dbReference type="GO" id="GO:0004519">
    <property type="term" value="F:endonuclease activity"/>
    <property type="evidence" value="ECO:0007669"/>
    <property type="project" value="UniProtKB-KW"/>
</dbReference>
<evidence type="ECO:0000259" key="8">
    <source>
        <dbReference type="SMART" id="SM00853"/>
    </source>
</evidence>
<evidence type="ECO:0000256" key="6">
    <source>
        <dbReference type="HAMAP-Rule" id="MF_00149"/>
    </source>
</evidence>
<evidence type="ECO:0000256" key="5">
    <source>
        <dbReference type="ARBA" id="ARBA00056874"/>
    </source>
</evidence>
<dbReference type="FunFam" id="3.30.230.10:FF:000013">
    <property type="entry name" value="DNA mismatch repair endonuclease MutL"/>
    <property type="match status" value="1"/>
</dbReference>
<dbReference type="InterPro" id="IPR037198">
    <property type="entry name" value="MutL_C_sf"/>
</dbReference>
<dbReference type="SMART" id="SM00853">
    <property type="entry name" value="MutL_C"/>
    <property type="match status" value="1"/>
</dbReference>
<dbReference type="AlphaFoldDB" id="A0A2U8FGU6"/>
<dbReference type="CDD" id="cd16926">
    <property type="entry name" value="HATPase_MutL-MLH-PMS-like"/>
    <property type="match status" value="1"/>
</dbReference>
<dbReference type="KEGG" id="apor:DDU33_01210"/>
<dbReference type="Gene3D" id="3.30.230.10">
    <property type="match status" value="1"/>
</dbReference>
<keyword evidence="4 6" id="KW-0234">DNA repair</keyword>
<proteinExistence type="inferred from homology"/>
<dbReference type="InterPro" id="IPR014762">
    <property type="entry name" value="DNA_mismatch_repair_CS"/>
</dbReference>
<dbReference type="InterPro" id="IPR038973">
    <property type="entry name" value="MutL/Mlh/Pms-like"/>
</dbReference>
<feature type="region of interest" description="Disordered" evidence="7">
    <location>
        <begin position="388"/>
        <end position="408"/>
    </location>
</feature>
<dbReference type="Pfam" id="PF01119">
    <property type="entry name" value="DNA_mis_repair"/>
    <property type="match status" value="1"/>
</dbReference>
<dbReference type="GO" id="GO:0016887">
    <property type="term" value="F:ATP hydrolysis activity"/>
    <property type="evidence" value="ECO:0007669"/>
    <property type="project" value="InterPro"/>
</dbReference>
<evidence type="ECO:0000313" key="10">
    <source>
        <dbReference type="EMBL" id="AWI50202.1"/>
    </source>
</evidence>
<accession>A0A2U8FGU6</accession>
<dbReference type="Gene3D" id="3.30.1540.20">
    <property type="entry name" value="MutL, C-terminal domain, dimerisation subdomain"/>
    <property type="match status" value="1"/>
</dbReference>
<dbReference type="Gene3D" id="3.30.565.10">
    <property type="entry name" value="Histidine kinase-like ATPase, C-terminal domain"/>
    <property type="match status" value="1"/>
</dbReference>
<dbReference type="SUPFAM" id="SSF55874">
    <property type="entry name" value="ATPase domain of HSP90 chaperone/DNA topoisomerase II/histidine kinase"/>
    <property type="match status" value="1"/>
</dbReference>
<dbReference type="PANTHER" id="PTHR10073:SF12">
    <property type="entry name" value="DNA MISMATCH REPAIR PROTEIN MLH1"/>
    <property type="match status" value="1"/>
</dbReference>
<name>A0A2U8FGU6_9PAST</name>
<dbReference type="EMBL" id="CP029206">
    <property type="protein sequence ID" value="AWI50202.1"/>
    <property type="molecule type" value="Genomic_DNA"/>
</dbReference>
<dbReference type="InterPro" id="IPR042121">
    <property type="entry name" value="MutL_C_regsub"/>
</dbReference>
<gene>
    <name evidence="6" type="primary">mutL</name>
    <name evidence="10" type="ORF">DDU33_01210</name>
</gene>
<dbReference type="InterPro" id="IPR036890">
    <property type="entry name" value="HATPase_C_sf"/>
</dbReference>
<reference evidence="11" key="1">
    <citation type="submission" date="2018-05" db="EMBL/GenBank/DDBJ databases">
        <title>Complete genome sequence of Actinobacillus porcitonsillarum reference strain 9953L55 (CCUG 46996).</title>
        <authorList>
            <person name="Dona V."/>
            <person name="Perreten V."/>
        </authorList>
    </citation>
    <scope>NUCLEOTIDE SEQUENCE [LARGE SCALE GENOMIC DNA]</scope>
    <source>
        <strain evidence="11">9953L55</strain>
    </source>
</reference>
<evidence type="ECO:0000256" key="7">
    <source>
        <dbReference type="SAM" id="MobiDB-lite"/>
    </source>
</evidence>
<comment type="similarity">
    <text evidence="1 6">Belongs to the DNA mismatch repair MutL/HexB family.</text>
</comment>
<dbReference type="NCBIfam" id="TIGR00585">
    <property type="entry name" value="mutl"/>
    <property type="match status" value="1"/>
</dbReference>
<dbReference type="PROSITE" id="PS00058">
    <property type="entry name" value="DNA_MISMATCH_REPAIR_1"/>
    <property type="match status" value="1"/>
</dbReference>
<dbReference type="GO" id="GO:0030983">
    <property type="term" value="F:mismatched DNA binding"/>
    <property type="evidence" value="ECO:0007669"/>
    <property type="project" value="InterPro"/>
</dbReference>
<evidence type="ECO:0000256" key="3">
    <source>
        <dbReference type="ARBA" id="ARBA00022763"/>
    </source>
</evidence>
<comment type="function">
    <text evidence="5 6">This protein is involved in the repair of mismatches in DNA. It is required for dam-dependent methyl-directed DNA mismatch repair. May act as a 'molecular matchmaker', a protein that promotes the formation of a stable complex between two or more DNA-binding proteins in an ATP-dependent manner without itself being part of a final effector complex.</text>
</comment>
<dbReference type="Proteomes" id="UP000244920">
    <property type="component" value="Chromosome"/>
</dbReference>
<feature type="domain" description="MutL C-terminal dimerisation" evidence="8">
    <location>
        <begin position="470"/>
        <end position="616"/>
    </location>
</feature>
<feature type="compositionally biased region" description="Low complexity" evidence="7">
    <location>
        <begin position="396"/>
        <end position="407"/>
    </location>
</feature>
<evidence type="ECO:0000259" key="9">
    <source>
        <dbReference type="SMART" id="SM01340"/>
    </source>
</evidence>